<dbReference type="KEGG" id="egt:105968532"/>
<evidence type="ECO:0000256" key="1">
    <source>
        <dbReference type="SAM" id="MobiDB-lite"/>
    </source>
</evidence>
<keyword evidence="3" id="KW-1185">Reference proteome</keyword>
<organism evidence="2 3">
    <name type="scientific">Erythranthe guttata</name>
    <name type="common">Yellow monkey flower</name>
    <name type="synonym">Mimulus guttatus</name>
    <dbReference type="NCBI Taxonomy" id="4155"/>
    <lineage>
        <taxon>Eukaryota</taxon>
        <taxon>Viridiplantae</taxon>
        <taxon>Streptophyta</taxon>
        <taxon>Embryophyta</taxon>
        <taxon>Tracheophyta</taxon>
        <taxon>Spermatophyta</taxon>
        <taxon>Magnoliopsida</taxon>
        <taxon>eudicotyledons</taxon>
        <taxon>Gunneridae</taxon>
        <taxon>Pentapetalae</taxon>
        <taxon>asterids</taxon>
        <taxon>lamiids</taxon>
        <taxon>Lamiales</taxon>
        <taxon>Phrymaceae</taxon>
        <taxon>Erythranthe</taxon>
    </lineage>
</organism>
<reference evidence="2 3" key="1">
    <citation type="journal article" date="2013" name="Proc. Natl. Acad. Sci. U.S.A.">
        <title>Fine-scale variation in meiotic recombination in Mimulus inferred from population shotgun sequencing.</title>
        <authorList>
            <person name="Hellsten U."/>
            <person name="Wright K.M."/>
            <person name="Jenkins J."/>
            <person name="Shu S."/>
            <person name="Yuan Y."/>
            <person name="Wessler S.R."/>
            <person name="Schmutz J."/>
            <person name="Willis J.H."/>
            <person name="Rokhsar D.S."/>
        </authorList>
    </citation>
    <scope>NUCLEOTIDE SEQUENCE [LARGE SCALE GENOMIC DNA]</scope>
    <source>
        <strain evidence="3">cv. DUN x IM62</strain>
    </source>
</reference>
<dbReference type="EMBL" id="KI631456">
    <property type="protein sequence ID" value="EYU27626.1"/>
    <property type="molecule type" value="Genomic_DNA"/>
</dbReference>
<dbReference type="Proteomes" id="UP000030748">
    <property type="component" value="Unassembled WGS sequence"/>
</dbReference>
<dbReference type="OrthoDB" id="749393at2759"/>
<feature type="region of interest" description="Disordered" evidence="1">
    <location>
        <begin position="1"/>
        <end position="27"/>
    </location>
</feature>
<gene>
    <name evidence="2" type="ORF">MIMGU_mgv1a015953mg</name>
</gene>
<protein>
    <submittedName>
        <fullName evidence="2">Uncharacterized protein</fullName>
    </submittedName>
</protein>
<name>A0A022QI56_ERYGU</name>
<sequence length="140" mass="16237">MERDSKNNQNKKKRTRDNHDESWPHKSKKPLESVVVVENNIIDQEKPCYEFCDSSSIGVFDFPWMNKGVGFIMAGEYFEPEEKFAPINFDDGNLFVGDGNLQENKVDDNYEDGFNWSLKVDDLESVDNCIWSFVIDQPLS</sequence>
<accession>A0A022QI56</accession>
<dbReference type="AlphaFoldDB" id="A0A022QI56"/>
<dbReference type="EMBL" id="KI631456">
    <property type="protein sequence ID" value="EYU27627.1"/>
    <property type="molecule type" value="Genomic_DNA"/>
</dbReference>
<evidence type="ECO:0000313" key="3">
    <source>
        <dbReference type="Proteomes" id="UP000030748"/>
    </source>
</evidence>
<proteinExistence type="predicted"/>
<evidence type="ECO:0000313" key="2">
    <source>
        <dbReference type="EMBL" id="EYU27626.1"/>
    </source>
</evidence>